<sequence>MKRQTISSDSNLDLLMLGGLSIAVWLVMVVFSTFRGESELLNSRFLQIPIVFAWLSFFCNFPHFMVSYKIAYSKKKSFIFDNWFQLIFVPIGLIALYLCAYFFFNHNIGHSAFVLKINEFFSFAHSSYRVGENATFGVEMLILSVRLMYILVGWHYAKQVYGCILITLRMDQVQLKEIDRNLLKYTLFSIAVYNFFFSSIPVGDAPSTSYFYNLPIDAMGFSSEFIFYSKGLSILMSLKLPVYFYLKYKEAIRSLVPVRAIVVYLAFIVWWLPPVRQMEYSLYAIPFFHSLQYLLFASKIEGHHKMAFKNHLIQVFLLVLAGLLFFETVPNYLDISLGTVTGLGTIFFYIAFPVFINIHHFFIDSCIWRGSNNQAKEKIYE</sequence>
<reference evidence="1 2" key="1">
    <citation type="submission" date="2018-01" db="EMBL/GenBank/DDBJ databases">
        <title>Complete genome sequence of Bacteriovorax stolpii DSM12778.</title>
        <authorList>
            <person name="Tang B."/>
            <person name="Chang J."/>
        </authorList>
    </citation>
    <scope>NUCLEOTIDE SEQUENCE [LARGE SCALE GENOMIC DNA]</scope>
    <source>
        <strain evidence="1 2">DSM 12778</strain>
    </source>
</reference>
<accession>A0A2K9NR56</accession>
<dbReference type="AlphaFoldDB" id="A0A2K9NR56"/>
<dbReference type="KEGG" id="bsto:C0V70_07720"/>
<dbReference type="RefSeq" id="WP_102243288.1">
    <property type="nucleotide sequence ID" value="NZ_CP025704.1"/>
</dbReference>
<dbReference type="Proteomes" id="UP000235584">
    <property type="component" value="Chromosome"/>
</dbReference>
<organism evidence="1 2">
    <name type="scientific">Bacteriovorax stolpii</name>
    <name type="common">Bdellovibrio stolpii</name>
    <dbReference type="NCBI Taxonomy" id="960"/>
    <lineage>
        <taxon>Bacteria</taxon>
        <taxon>Pseudomonadati</taxon>
        <taxon>Bdellovibrionota</taxon>
        <taxon>Bacteriovoracia</taxon>
        <taxon>Bacteriovoracales</taxon>
        <taxon>Bacteriovoracaceae</taxon>
        <taxon>Bacteriovorax</taxon>
    </lineage>
</organism>
<proteinExistence type="predicted"/>
<evidence type="ECO:0000313" key="2">
    <source>
        <dbReference type="Proteomes" id="UP000235584"/>
    </source>
</evidence>
<dbReference type="EMBL" id="CP025704">
    <property type="protein sequence ID" value="AUN97997.1"/>
    <property type="molecule type" value="Genomic_DNA"/>
</dbReference>
<evidence type="ECO:0000313" key="1">
    <source>
        <dbReference type="EMBL" id="AUN97997.1"/>
    </source>
</evidence>
<protein>
    <submittedName>
        <fullName evidence="1">Uncharacterized protein</fullName>
    </submittedName>
</protein>
<keyword evidence="2" id="KW-1185">Reference proteome</keyword>
<name>A0A2K9NR56_BACTC</name>
<gene>
    <name evidence="1" type="ORF">C0V70_07720</name>
</gene>